<protein>
    <submittedName>
        <fullName evidence="2">Uncharacterized protein</fullName>
    </submittedName>
</protein>
<dbReference type="VEuPathDB" id="FungiDB:MFRU_065g00190"/>
<comment type="caution">
    <text evidence="2">The sequence shown here is derived from an EMBL/GenBank/DDBJ whole genome shotgun (WGS) entry which is preliminary data.</text>
</comment>
<organism evidence="2 3">
    <name type="scientific">Monilinia fructicola</name>
    <name type="common">Brown rot fungus</name>
    <name type="synonym">Ciboria fructicola</name>
    <dbReference type="NCBI Taxonomy" id="38448"/>
    <lineage>
        <taxon>Eukaryota</taxon>
        <taxon>Fungi</taxon>
        <taxon>Dikarya</taxon>
        <taxon>Ascomycota</taxon>
        <taxon>Pezizomycotina</taxon>
        <taxon>Leotiomycetes</taxon>
        <taxon>Helotiales</taxon>
        <taxon>Sclerotiniaceae</taxon>
        <taxon>Monilinia</taxon>
    </lineage>
</organism>
<keyword evidence="3" id="KW-1185">Reference proteome</keyword>
<name>A0A5M9J5B4_MONFR</name>
<evidence type="ECO:0000313" key="3">
    <source>
        <dbReference type="Proteomes" id="UP000322873"/>
    </source>
</evidence>
<reference evidence="2 3" key="1">
    <citation type="submission" date="2019-06" db="EMBL/GenBank/DDBJ databases">
        <title>Genome Sequence of the Brown Rot Fungal Pathogen Monilinia fructicola.</title>
        <authorList>
            <person name="De Miccolis Angelini R.M."/>
            <person name="Landi L."/>
            <person name="Abate D."/>
            <person name="Pollastro S."/>
            <person name="Romanazzi G."/>
            <person name="Faretra F."/>
        </authorList>
    </citation>
    <scope>NUCLEOTIDE SEQUENCE [LARGE SCALE GENOMIC DNA]</scope>
    <source>
        <strain evidence="2 3">Mfrc123</strain>
    </source>
</reference>
<feature type="compositionally biased region" description="Low complexity" evidence="1">
    <location>
        <begin position="27"/>
        <end position="44"/>
    </location>
</feature>
<dbReference type="AlphaFoldDB" id="A0A5M9J5B4"/>
<evidence type="ECO:0000256" key="1">
    <source>
        <dbReference type="SAM" id="MobiDB-lite"/>
    </source>
</evidence>
<proteinExistence type="predicted"/>
<feature type="region of interest" description="Disordered" evidence="1">
    <location>
        <begin position="24"/>
        <end position="48"/>
    </location>
</feature>
<evidence type="ECO:0000313" key="2">
    <source>
        <dbReference type="EMBL" id="KAA8564191.1"/>
    </source>
</evidence>
<dbReference type="Proteomes" id="UP000322873">
    <property type="component" value="Unassembled WGS sequence"/>
</dbReference>
<accession>A0A5M9J5B4</accession>
<sequence>MKINITIRKNMNTRLGKMKKNYIAENSDSGESSDSDTMGSSLGGNDDTVMDTGLGYDEGYEEEEEEDWYRGIGTAGGRADWNDMSKMILMWIRMQARATKSQGADDVKMGLGEADGNGDAVWDGVEALEPGRMRLWMGMRGLGRGQREMLGMMFGGDGVGSCGDGL</sequence>
<gene>
    <name evidence="2" type="ORF">EYC84_011138</name>
</gene>
<dbReference type="EMBL" id="VICG01000015">
    <property type="protein sequence ID" value="KAA8564191.1"/>
    <property type="molecule type" value="Genomic_DNA"/>
</dbReference>